<evidence type="ECO:0000313" key="2">
    <source>
        <dbReference type="Proteomes" id="UP001206925"/>
    </source>
</evidence>
<sequence length="102" mass="11409">MLCVQHRIKRNHSGSVVGMHRAELSRQHLHNYGAFLEKDGAGFEGQVTLPGFKNGDVDLIHSSCTYQEVQMGKKSWFSAMKKALSPSTSKTTKTKKVCMCCY</sequence>
<organism evidence="1 2">
    <name type="scientific">Ambrosia artemisiifolia</name>
    <name type="common">Common ragweed</name>
    <dbReference type="NCBI Taxonomy" id="4212"/>
    <lineage>
        <taxon>Eukaryota</taxon>
        <taxon>Viridiplantae</taxon>
        <taxon>Streptophyta</taxon>
        <taxon>Embryophyta</taxon>
        <taxon>Tracheophyta</taxon>
        <taxon>Spermatophyta</taxon>
        <taxon>Magnoliopsida</taxon>
        <taxon>eudicotyledons</taxon>
        <taxon>Gunneridae</taxon>
        <taxon>Pentapetalae</taxon>
        <taxon>asterids</taxon>
        <taxon>campanulids</taxon>
        <taxon>Asterales</taxon>
        <taxon>Asteraceae</taxon>
        <taxon>Asteroideae</taxon>
        <taxon>Heliantheae alliance</taxon>
        <taxon>Heliantheae</taxon>
        <taxon>Ambrosia</taxon>
    </lineage>
</organism>
<comment type="caution">
    <text evidence="1">The sequence shown here is derived from an EMBL/GenBank/DDBJ whole genome shotgun (WGS) entry which is preliminary data.</text>
</comment>
<dbReference type="Proteomes" id="UP001206925">
    <property type="component" value="Unassembled WGS sequence"/>
</dbReference>
<gene>
    <name evidence="1" type="ORF">M8C21_030235</name>
</gene>
<keyword evidence="2" id="KW-1185">Reference proteome</keyword>
<proteinExistence type="predicted"/>
<dbReference type="AlphaFoldDB" id="A0AAD5CSU7"/>
<reference evidence="1" key="1">
    <citation type="submission" date="2022-06" db="EMBL/GenBank/DDBJ databases">
        <title>Uncovering the hologenomic basis of an extraordinary plant invasion.</title>
        <authorList>
            <person name="Bieker V.C."/>
            <person name="Martin M.D."/>
            <person name="Gilbert T."/>
            <person name="Hodgins K."/>
            <person name="Battlay P."/>
            <person name="Petersen B."/>
            <person name="Wilson J."/>
        </authorList>
    </citation>
    <scope>NUCLEOTIDE SEQUENCE</scope>
    <source>
        <strain evidence="1">AA19_3_7</strain>
        <tissue evidence="1">Leaf</tissue>
    </source>
</reference>
<dbReference type="EMBL" id="JAMZMK010006926">
    <property type="protein sequence ID" value="KAI7746655.1"/>
    <property type="molecule type" value="Genomic_DNA"/>
</dbReference>
<protein>
    <submittedName>
        <fullName evidence="1">Uncharacterized protein</fullName>
    </submittedName>
</protein>
<evidence type="ECO:0000313" key="1">
    <source>
        <dbReference type="EMBL" id="KAI7746655.1"/>
    </source>
</evidence>
<accession>A0AAD5CSU7</accession>
<name>A0AAD5CSU7_AMBAR</name>